<dbReference type="PANTHER" id="PTHR12482:SF14">
    <property type="entry name" value="LIPASE YOR059C ISOFORM X1"/>
    <property type="match status" value="1"/>
</dbReference>
<feature type="domain" description="DUF676" evidence="1">
    <location>
        <begin position="188"/>
        <end position="410"/>
    </location>
</feature>
<dbReference type="Pfam" id="PF05057">
    <property type="entry name" value="DUF676"/>
    <property type="match status" value="1"/>
</dbReference>
<evidence type="ECO:0000313" key="4">
    <source>
        <dbReference type="Proteomes" id="UP000289340"/>
    </source>
</evidence>
<dbReference type="InterPro" id="IPR044294">
    <property type="entry name" value="Lipase-like"/>
</dbReference>
<evidence type="ECO:0000259" key="1">
    <source>
        <dbReference type="Pfam" id="PF05057"/>
    </source>
</evidence>
<gene>
    <name evidence="3" type="ORF">D0Y65_053369</name>
</gene>
<protein>
    <submittedName>
        <fullName evidence="2">Putative lipase ROG1 isoform A</fullName>
    </submittedName>
    <submittedName>
        <fullName evidence="3">Putative lipase ROG1 isoform B</fullName>
    </submittedName>
</protein>
<evidence type="ECO:0000313" key="2">
    <source>
        <dbReference type="EMBL" id="RZB42755.1"/>
    </source>
</evidence>
<keyword evidence="4" id="KW-1185">Reference proteome</keyword>
<dbReference type="PANTHER" id="PTHR12482">
    <property type="entry name" value="LIPASE ROG1-RELATED-RELATED"/>
    <property type="match status" value="1"/>
</dbReference>
<reference evidence="3 4" key="1">
    <citation type="submission" date="2018-09" db="EMBL/GenBank/DDBJ databases">
        <title>A high-quality reference genome of wild soybean provides a powerful tool to mine soybean genomes.</title>
        <authorList>
            <person name="Xie M."/>
            <person name="Chung C.Y.L."/>
            <person name="Li M.-W."/>
            <person name="Wong F.-L."/>
            <person name="Chan T.-F."/>
            <person name="Lam H.-M."/>
        </authorList>
    </citation>
    <scope>NUCLEOTIDE SEQUENCE [LARGE SCALE GENOMIC DNA]</scope>
    <source>
        <strain evidence="4">cv. W05</strain>
        <tissue evidence="3">Hypocotyl of etiolated seedlings</tissue>
    </source>
</reference>
<dbReference type="Proteomes" id="UP000289340">
    <property type="component" value="Chromosome 20"/>
</dbReference>
<dbReference type="InterPro" id="IPR029058">
    <property type="entry name" value="AB_hydrolase_fold"/>
</dbReference>
<dbReference type="InterPro" id="IPR007751">
    <property type="entry name" value="DUF676_lipase-like"/>
</dbReference>
<organism evidence="3 4">
    <name type="scientific">Glycine soja</name>
    <name type="common">Wild soybean</name>
    <dbReference type="NCBI Taxonomy" id="3848"/>
    <lineage>
        <taxon>Eukaryota</taxon>
        <taxon>Viridiplantae</taxon>
        <taxon>Streptophyta</taxon>
        <taxon>Embryophyta</taxon>
        <taxon>Tracheophyta</taxon>
        <taxon>Spermatophyta</taxon>
        <taxon>Magnoliopsida</taxon>
        <taxon>eudicotyledons</taxon>
        <taxon>Gunneridae</taxon>
        <taxon>Pentapetalae</taxon>
        <taxon>rosids</taxon>
        <taxon>fabids</taxon>
        <taxon>Fabales</taxon>
        <taxon>Fabaceae</taxon>
        <taxon>Papilionoideae</taxon>
        <taxon>50 kb inversion clade</taxon>
        <taxon>NPAAA clade</taxon>
        <taxon>indigoferoid/millettioid clade</taxon>
        <taxon>Phaseoleae</taxon>
        <taxon>Glycine</taxon>
        <taxon>Glycine subgen. Soja</taxon>
    </lineage>
</organism>
<dbReference type="EMBL" id="QZWG01000020">
    <property type="protein sequence ID" value="RZB42756.1"/>
    <property type="molecule type" value="Genomic_DNA"/>
</dbReference>
<dbReference type="Gene3D" id="3.40.50.1820">
    <property type="entry name" value="alpha/beta hydrolase"/>
    <property type="match status" value="1"/>
</dbReference>
<dbReference type="EMBL" id="QZWG01000020">
    <property type="protein sequence ID" value="RZB42755.1"/>
    <property type="molecule type" value="Genomic_DNA"/>
</dbReference>
<comment type="caution">
    <text evidence="3">The sequence shown here is derived from an EMBL/GenBank/DDBJ whole genome shotgun (WGS) entry which is preliminary data.</text>
</comment>
<accession>A0A445F1U3</accession>
<sequence length="516" mass="58036">MAACKSVNVDPMTYVPMIFTLQHILHIYDNSFGLLPHESMWQEYEGDQWGPDPRRKRIAKDHPVSTRIPVEMDEDEHERATFIFFPLSQHTPNTCGAATCPIVFGVSFLPSQRSDSDSDSVSGKFEKFFEFFTTALCAAIGFGFGLRFSPLAKSLGSFALMEGKEVCASESAVDGSRDVWSSEPSLASSADHLVVMVNGILGRETDWKYAAEKFVKELPDKVFVHCSERNVSMHTLDGVDVMGERLAEEVLEVIKRKPNMRKISFVAHSVGGLVARYAIGRLYRPPEKGSMADSCNDESKEGSVGTIGGLEAMNFIAVATPHLGSRGNKQVPFLLGVPAFEKVASCVIHFIFRRTGRHLFLTDDDEGKPPLLERMVQDYGDLYFMSALCAFKRRFAYSNVDYDHIVGWRTSSIRRQSELANWKDTINEKYPHVVYEEHCKACSDAEQCDSTEDYSYDKIEEGLVTGLSRVSWEKVDVSFRNSKNRFASHTIIQVKDQITQIEGADVIQHMIDYFLV</sequence>
<name>A0A445F1U3_GLYSO</name>
<dbReference type="AlphaFoldDB" id="A0A445F1U3"/>
<evidence type="ECO:0000313" key="3">
    <source>
        <dbReference type="EMBL" id="RZB42756.1"/>
    </source>
</evidence>
<dbReference type="FunFam" id="3.40.50.1820:FF:000188">
    <property type="entry name" value="putative lipase ROG1 isoform X1"/>
    <property type="match status" value="1"/>
</dbReference>
<dbReference type="SUPFAM" id="SSF53474">
    <property type="entry name" value="alpha/beta-Hydrolases"/>
    <property type="match status" value="1"/>
</dbReference>
<proteinExistence type="predicted"/>